<feature type="compositionally biased region" description="Polar residues" evidence="1">
    <location>
        <begin position="85"/>
        <end position="96"/>
    </location>
</feature>
<proteinExistence type="evidence at transcript level"/>
<evidence type="ECO:0000313" key="2">
    <source>
        <dbReference type="EMBL" id="JAB91840.1"/>
    </source>
</evidence>
<feature type="compositionally biased region" description="Basic and acidic residues" evidence="1">
    <location>
        <begin position="65"/>
        <end position="84"/>
    </location>
</feature>
<protein>
    <submittedName>
        <fullName evidence="2">Uncharacterized protein</fullName>
    </submittedName>
</protein>
<dbReference type="EMBL" id="GAMC01014715">
    <property type="protein sequence ID" value="JAB91840.1"/>
    <property type="molecule type" value="mRNA"/>
</dbReference>
<sequence>MGCKQSRQRQRLDRGRHHRARHDGSREVSSARQYAAGESCGCCNPDCELMHPQQQYVSREHRRSSRSDRERERDKDRDTDRESVSHSQRQNQSVARSQREQQHEYDAPPLCRSHTNVCLSPSKCHLIATRVVICKKSNNNDN</sequence>
<name>W8ASJ7_CERCA</name>
<reference evidence="2" key="2">
    <citation type="journal article" date="2014" name="BMC Genomics">
        <title>A genomic perspective to assessing quality of mass-reared SIT flies used in Mediterranean fruit fly (Ceratitis capitata) eradication in California.</title>
        <authorList>
            <person name="Calla B."/>
            <person name="Hall B."/>
            <person name="Hou S."/>
            <person name="Geib S.M."/>
        </authorList>
    </citation>
    <scope>NUCLEOTIDE SEQUENCE</scope>
</reference>
<dbReference type="EMBL" id="GAMC01014713">
    <property type="protein sequence ID" value="JAB91842.1"/>
    <property type="molecule type" value="mRNA"/>
</dbReference>
<dbReference type="AlphaFoldDB" id="W8ASJ7"/>
<feature type="compositionally biased region" description="Basic residues" evidence="1">
    <location>
        <begin position="1"/>
        <end position="21"/>
    </location>
</feature>
<reference evidence="2" key="1">
    <citation type="submission" date="2013-07" db="EMBL/GenBank/DDBJ databases">
        <authorList>
            <person name="Geib S."/>
        </authorList>
    </citation>
    <scope>NUCLEOTIDE SEQUENCE</scope>
</reference>
<feature type="region of interest" description="Disordered" evidence="1">
    <location>
        <begin position="1"/>
        <end position="31"/>
    </location>
</feature>
<feature type="region of interest" description="Disordered" evidence="1">
    <location>
        <begin position="53"/>
        <end position="110"/>
    </location>
</feature>
<feature type="compositionally biased region" description="Basic and acidic residues" evidence="1">
    <location>
        <begin position="97"/>
        <end position="106"/>
    </location>
</feature>
<organism evidence="2">
    <name type="scientific">Ceratitis capitata</name>
    <name type="common">Mediterranean fruit fly</name>
    <name type="synonym">Tephritis capitata</name>
    <dbReference type="NCBI Taxonomy" id="7213"/>
    <lineage>
        <taxon>Eukaryota</taxon>
        <taxon>Metazoa</taxon>
        <taxon>Ecdysozoa</taxon>
        <taxon>Arthropoda</taxon>
        <taxon>Hexapoda</taxon>
        <taxon>Insecta</taxon>
        <taxon>Pterygota</taxon>
        <taxon>Neoptera</taxon>
        <taxon>Endopterygota</taxon>
        <taxon>Diptera</taxon>
        <taxon>Brachycera</taxon>
        <taxon>Muscomorpha</taxon>
        <taxon>Tephritoidea</taxon>
        <taxon>Tephritidae</taxon>
        <taxon>Ceratitis</taxon>
        <taxon>Ceratitis</taxon>
    </lineage>
</organism>
<accession>W8ASJ7</accession>
<evidence type="ECO:0000256" key="1">
    <source>
        <dbReference type="SAM" id="MobiDB-lite"/>
    </source>
</evidence>